<dbReference type="Proteomes" id="UP000326903">
    <property type="component" value="Unassembled WGS sequence"/>
</dbReference>
<evidence type="ECO:0000313" key="1">
    <source>
        <dbReference type="EMBL" id="KAA9036395.1"/>
    </source>
</evidence>
<accession>A0A5J5IDT2</accession>
<sequence length="344" mass="40259">MKIAILTRPDYRSPRVLAETLKPQLQQTSVSIEIFYDINFLNRLVSYRDSKLSLHFWLKEKLFNYISDKIVIKKLGKFDAVVISECSPNGFVKSLYNVERFKKIYRNPVLYYEVYYLGNAPSQINKLRKSGDAVMNRYDLHLSVSEITEIRQQPSGNWFNIGLYAKSWNLTPVPKKEMIAIIDFEHPGYETYRQMQISALQKVGIKYISLEKSYSIEEIRSIYQQGSIYFMQSPEAFGLPILECLCCGNQIFTHSHTWPMSWRLHSNPGFPENDVLPECFTVCSDEEELVENLSKFKKNYHPSETPQKVFQNFIRHYPSFYHGNEHELQRLLNVLKAGRMGDNS</sequence>
<proteinExistence type="predicted"/>
<evidence type="ECO:0008006" key="3">
    <source>
        <dbReference type="Google" id="ProtNLM"/>
    </source>
</evidence>
<name>A0A5J5IDT2_9BACT</name>
<comment type="caution">
    <text evidence="1">The sequence shown here is derived from an EMBL/GenBank/DDBJ whole genome shotgun (WGS) entry which is preliminary data.</text>
</comment>
<organism evidence="1 2">
    <name type="scientific">Ginsengibacter hankyongi</name>
    <dbReference type="NCBI Taxonomy" id="2607284"/>
    <lineage>
        <taxon>Bacteria</taxon>
        <taxon>Pseudomonadati</taxon>
        <taxon>Bacteroidota</taxon>
        <taxon>Chitinophagia</taxon>
        <taxon>Chitinophagales</taxon>
        <taxon>Chitinophagaceae</taxon>
        <taxon>Ginsengibacter</taxon>
    </lineage>
</organism>
<reference evidence="1 2" key="1">
    <citation type="submission" date="2019-09" db="EMBL/GenBank/DDBJ databases">
        <title>Draft genome sequence of Ginsengibacter sp. BR5-29.</title>
        <authorList>
            <person name="Im W.-T."/>
        </authorList>
    </citation>
    <scope>NUCLEOTIDE SEQUENCE [LARGE SCALE GENOMIC DNA]</scope>
    <source>
        <strain evidence="1 2">BR5-29</strain>
    </source>
</reference>
<dbReference type="AlphaFoldDB" id="A0A5J5IDT2"/>
<dbReference type="RefSeq" id="WP_150416518.1">
    <property type="nucleotide sequence ID" value="NZ_VYQF01000008.1"/>
</dbReference>
<evidence type="ECO:0000313" key="2">
    <source>
        <dbReference type="Proteomes" id="UP000326903"/>
    </source>
</evidence>
<dbReference type="EMBL" id="VYQF01000008">
    <property type="protein sequence ID" value="KAA9036395.1"/>
    <property type="molecule type" value="Genomic_DNA"/>
</dbReference>
<protein>
    <recommendedName>
        <fullName evidence="3">Glycosyltransferase family 1 protein</fullName>
    </recommendedName>
</protein>
<gene>
    <name evidence="1" type="ORF">FW778_19400</name>
</gene>
<keyword evidence="2" id="KW-1185">Reference proteome</keyword>